<proteinExistence type="predicted"/>
<name>A0AC61L554_9EURY</name>
<dbReference type="EMBL" id="PQXF01000004">
    <property type="protein sequence ID" value="PXF61644.1"/>
    <property type="molecule type" value="Genomic_DNA"/>
</dbReference>
<sequence length="65" mass="6699">MRPLILPRPRFPDGGTTPKEITDIANSIGSISLCKHAGGAAAKYLASKHKVPMISGACPIGVANT</sequence>
<protein>
    <submittedName>
        <fullName evidence="1">Uncharacterized protein</fullName>
    </submittedName>
</protein>
<dbReference type="Proteomes" id="UP000248329">
    <property type="component" value="Unassembled WGS sequence"/>
</dbReference>
<accession>A0AC61L554</accession>
<evidence type="ECO:0000313" key="2">
    <source>
        <dbReference type="Proteomes" id="UP000248329"/>
    </source>
</evidence>
<reference evidence="1" key="1">
    <citation type="submission" date="2018-01" db="EMBL/GenBank/DDBJ databases">
        <authorList>
            <person name="Krukenberg V."/>
        </authorList>
    </citation>
    <scope>NUCLEOTIDE SEQUENCE</scope>
    <source>
        <strain evidence="1">E20ANME2</strain>
    </source>
</reference>
<organism evidence="1 2">
    <name type="scientific">Candidatus Methanogaster sp</name>
    <dbReference type="NCBI Taxonomy" id="3386292"/>
    <lineage>
        <taxon>Archaea</taxon>
        <taxon>Methanobacteriati</taxon>
        <taxon>Methanobacteriota</taxon>
        <taxon>Stenosarchaea group</taxon>
        <taxon>Methanomicrobia</taxon>
        <taxon>Methanosarcinales</taxon>
        <taxon>ANME-2 cluster</taxon>
        <taxon>Candidatus Methanogasteraceae</taxon>
        <taxon>Candidatus Methanogaster</taxon>
    </lineage>
</organism>
<comment type="caution">
    <text evidence="1">The sequence shown here is derived from an EMBL/GenBank/DDBJ whole genome shotgun (WGS) entry which is preliminary data.</text>
</comment>
<evidence type="ECO:0000313" key="1">
    <source>
        <dbReference type="EMBL" id="PXF61644.1"/>
    </source>
</evidence>
<gene>
    <name evidence="1" type="ORF">C4B59_03605</name>
</gene>